<dbReference type="FunFam" id="1.20.200.10:FF:000003">
    <property type="entry name" value="Histidine ammonia-lyase"/>
    <property type="match status" value="1"/>
</dbReference>
<dbReference type="PROSITE" id="PS00488">
    <property type="entry name" value="PAL_HISTIDASE"/>
    <property type="match status" value="1"/>
</dbReference>
<accession>A0A1Y2HRF2</accession>
<organism evidence="9 10">
    <name type="scientific">Catenaria anguillulae PL171</name>
    <dbReference type="NCBI Taxonomy" id="765915"/>
    <lineage>
        <taxon>Eukaryota</taxon>
        <taxon>Fungi</taxon>
        <taxon>Fungi incertae sedis</taxon>
        <taxon>Blastocladiomycota</taxon>
        <taxon>Blastocladiomycetes</taxon>
        <taxon>Blastocladiales</taxon>
        <taxon>Catenariaceae</taxon>
        <taxon>Catenaria</taxon>
    </lineage>
</organism>
<keyword evidence="5 7" id="KW-0456">Lyase</keyword>
<dbReference type="OrthoDB" id="10051290at2759"/>
<comment type="caution">
    <text evidence="9">The sequence shown here is derived from an EMBL/GenBank/DDBJ whole genome shotgun (WGS) entry which is preliminary data.</text>
</comment>
<dbReference type="Pfam" id="PF00221">
    <property type="entry name" value="Lyase_aromatic"/>
    <property type="match status" value="1"/>
</dbReference>
<keyword evidence="4 8" id="KW-0369">Histidine metabolism</keyword>
<dbReference type="STRING" id="765915.A0A1Y2HRF2"/>
<dbReference type="SUPFAM" id="SSF48557">
    <property type="entry name" value="L-aspartase-like"/>
    <property type="match status" value="1"/>
</dbReference>
<evidence type="ECO:0000256" key="2">
    <source>
        <dbReference type="ARBA" id="ARBA00007238"/>
    </source>
</evidence>
<comment type="pathway">
    <text evidence="1 8">Amino-acid degradation; L-histidine degradation into L-glutamate; N-formimidoyl-L-glutamate from L-histidine: step 1/3.</text>
</comment>
<evidence type="ECO:0000256" key="5">
    <source>
        <dbReference type="ARBA" id="ARBA00023239"/>
    </source>
</evidence>
<reference evidence="9 10" key="1">
    <citation type="submission" date="2016-07" db="EMBL/GenBank/DDBJ databases">
        <title>Pervasive Adenine N6-methylation of Active Genes in Fungi.</title>
        <authorList>
            <consortium name="DOE Joint Genome Institute"/>
            <person name="Mondo S.J."/>
            <person name="Dannebaum R.O."/>
            <person name="Kuo R.C."/>
            <person name="Labutti K."/>
            <person name="Haridas S."/>
            <person name="Kuo A."/>
            <person name="Salamov A."/>
            <person name="Ahrendt S.R."/>
            <person name="Lipzen A."/>
            <person name="Sullivan W."/>
            <person name="Andreopoulos W.B."/>
            <person name="Clum A."/>
            <person name="Lindquist E."/>
            <person name="Daum C."/>
            <person name="Ramamoorthy G.K."/>
            <person name="Gryganskyi A."/>
            <person name="Culley D."/>
            <person name="Magnuson J.K."/>
            <person name="James T.Y."/>
            <person name="O'Malley M.A."/>
            <person name="Stajich J.E."/>
            <person name="Spatafora J.W."/>
            <person name="Visel A."/>
            <person name="Grigoriev I.V."/>
        </authorList>
    </citation>
    <scope>NUCLEOTIDE SEQUENCE [LARGE SCALE GENOMIC DNA]</scope>
    <source>
        <strain evidence="9 10">PL171</strain>
    </source>
</reference>
<dbReference type="UniPathway" id="UPA00379">
    <property type="reaction ID" value="UER00549"/>
</dbReference>
<comment type="catalytic activity">
    <reaction evidence="6 8">
        <text>L-histidine = trans-urocanate + NH4(+)</text>
        <dbReference type="Rhea" id="RHEA:21232"/>
        <dbReference type="ChEBI" id="CHEBI:17771"/>
        <dbReference type="ChEBI" id="CHEBI:28938"/>
        <dbReference type="ChEBI" id="CHEBI:57595"/>
        <dbReference type="EC" id="4.3.1.3"/>
    </reaction>
</comment>
<dbReference type="GO" id="GO:0005737">
    <property type="term" value="C:cytoplasm"/>
    <property type="evidence" value="ECO:0007669"/>
    <property type="project" value="InterPro"/>
</dbReference>
<dbReference type="GO" id="GO:0019556">
    <property type="term" value="P:L-histidine catabolic process to glutamate and formamide"/>
    <property type="evidence" value="ECO:0007669"/>
    <property type="project" value="UniProtKB-UniPathway"/>
</dbReference>
<dbReference type="Proteomes" id="UP000193411">
    <property type="component" value="Unassembled WGS sequence"/>
</dbReference>
<sequence>MPFCTSDPTKFLLDGDTLTPENLVLLSHGKHKLDLAPEAWARIHESRALVDKLATCGKPIYGISTGFGNFATVVIPDEQLAQLQVNLIVSHSAGVGAPLSVPRTRMLLVLRINVLAKGFSGISPETVQRMLAAFNAGCLSYVPEQGTVGASGDLAPLSHLALGMMGMGKMYDPTLKAFDDAAAVLKRHNLTPITPGAKEGLAMINGTQFMTSLGAEALVRADMLVKLADVIGALSLEALQGTPRAFDPKIHAARPHPGQVSSAERLRMLLHRDGENESEIFASHENCHRVQDSYTLRCMPQVHGASGETLRMVRPVVETEMNSATDNPMIFSETGESRSCGNFHGEIIAKFLDYLCIGVHELASISERRIERLINPTLSGLPAFLVEKGGLNSGFMIAHCTAAALVSENKQMCMPASVDSIPTSAGKEDHVSMGGWSARKCLRVVENVEKVLAIELLAACQALEFHRPLKTTKPLEDVLALVRSVVPHYDQDRFMSPDIEAVHRLVKSGQVWNVVAEHLGEPKALEEVHGWLRERQD</sequence>
<dbReference type="NCBIfam" id="NF006871">
    <property type="entry name" value="PRK09367.1"/>
    <property type="match status" value="1"/>
</dbReference>
<evidence type="ECO:0000313" key="10">
    <source>
        <dbReference type="Proteomes" id="UP000193411"/>
    </source>
</evidence>
<dbReference type="InterPro" id="IPR001106">
    <property type="entry name" value="Aromatic_Lyase"/>
</dbReference>
<name>A0A1Y2HRF2_9FUNG</name>
<dbReference type="InterPro" id="IPR008948">
    <property type="entry name" value="L-Aspartase-like"/>
</dbReference>
<dbReference type="AlphaFoldDB" id="A0A1Y2HRF2"/>
<evidence type="ECO:0000313" key="9">
    <source>
        <dbReference type="EMBL" id="ORZ36273.1"/>
    </source>
</evidence>
<dbReference type="FunFam" id="1.10.275.10:FF:000005">
    <property type="entry name" value="Histidine ammonia-lyase"/>
    <property type="match status" value="1"/>
</dbReference>
<dbReference type="InterPro" id="IPR024083">
    <property type="entry name" value="Fumarase/histidase_N"/>
</dbReference>
<dbReference type="EMBL" id="MCFL01000018">
    <property type="protein sequence ID" value="ORZ36273.1"/>
    <property type="molecule type" value="Genomic_DNA"/>
</dbReference>
<dbReference type="Gene3D" id="1.20.200.10">
    <property type="entry name" value="Fumarase/aspartase (Central domain)"/>
    <property type="match status" value="1"/>
</dbReference>
<comment type="similarity">
    <text evidence="2 7">Belongs to the PAL/histidase family.</text>
</comment>
<dbReference type="EC" id="4.3.1.3" evidence="3 8"/>
<dbReference type="InterPro" id="IPR005921">
    <property type="entry name" value="HutH"/>
</dbReference>
<dbReference type="Gene3D" id="1.10.275.10">
    <property type="entry name" value="Fumarase/aspartase (N-terminal domain)"/>
    <property type="match status" value="1"/>
</dbReference>
<evidence type="ECO:0000256" key="8">
    <source>
        <dbReference type="RuleBase" id="RU004479"/>
    </source>
</evidence>
<proteinExistence type="inferred from homology"/>
<evidence type="ECO:0000256" key="1">
    <source>
        <dbReference type="ARBA" id="ARBA00005113"/>
    </source>
</evidence>
<gene>
    <name evidence="9" type="ORF">BCR44DRAFT_39527</name>
</gene>
<dbReference type="PANTHER" id="PTHR10362">
    <property type="entry name" value="HISTIDINE AMMONIA-LYASE"/>
    <property type="match status" value="1"/>
</dbReference>
<protein>
    <recommendedName>
        <fullName evidence="3 8">Histidine ammonia-lyase</fullName>
        <ecNumber evidence="3 8">4.3.1.3</ecNumber>
    </recommendedName>
</protein>
<keyword evidence="10" id="KW-1185">Reference proteome</keyword>
<evidence type="ECO:0000256" key="4">
    <source>
        <dbReference type="ARBA" id="ARBA00022808"/>
    </source>
</evidence>
<dbReference type="GO" id="GO:0004397">
    <property type="term" value="F:histidine ammonia-lyase activity"/>
    <property type="evidence" value="ECO:0007669"/>
    <property type="project" value="UniProtKB-EC"/>
</dbReference>
<dbReference type="GO" id="GO:0019557">
    <property type="term" value="P:L-histidine catabolic process to glutamate and formate"/>
    <property type="evidence" value="ECO:0007669"/>
    <property type="project" value="UniProtKB-UniPathway"/>
</dbReference>
<dbReference type="NCBIfam" id="TIGR01225">
    <property type="entry name" value="hutH"/>
    <property type="match status" value="1"/>
</dbReference>
<dbReference type="InterPro" id="IPR022313">
    <property type="entry name" value="Phe/His_NH3-lyase_AS"/>
</dbReference>
<evidence type="ECO:0000256" key="3">
    <source>
        <dbReference type="ARBA" id="ARBA00012994"/>
    </source>
</evidence>
<evidence type="ECO:0000256" key="7">
    <source>
        <dbReference type="RuleBase" id="RU003954"/>
    </source>
</evidence>
<dbReference type="CDD" id="cd00332">
    <property type="entry name" value="PAL-HAL"/>
    <property type="match status" value="1"/>
</dbReference>
<evidence type="ECO:0000256" key="6">
    <source>
        <dbReference type="ARBA" id="ARBA00049269"/>
    </source>
</evidence>